<dbReference type="KEGG" id="hla:Hlac_0659"/>
<keyword evidence="4" id="KW-1185">Reference proteome</keyword>
<keyword evidence="2" id="KW-0812">Transmembrane</keyword>
<evidence type="ECO:0000313" key="4">
    <source>
        <dbReference type="Proteomes" id="UP000000740"/>
    </source>
</evidence>
<reference evidence="3 4" key="1">
    <citation type="journal article" date="2016" name="Stand. Genomic Sci.">
        <title>Complete genome sequence of the Antarctic Halorubrum lacusprofundi type strain ACAM 34.</title>
        <authorList>
            <person name="Anderson I.J."/>
            <person name="DasSarma P."/>
            <person name="Lucas S."/>
            <person name="Copeland A."/>
            <person name="Lapidus A."/>
            <person name="Del Rio T.G."/>
            <person name="Tice H."/>
            <person name="Dalin E."/>
            <person name="Bruce D.C."/>
            <person name="Goodwin L."/>
            <person name="Pitluck S."/>
            <person name="Sims D."/>
            <person name="Brettin T.S."/>
            <person name="Detter J.C."/>
            <person name="Han C.S."/>
            <person name="Larimer F."/>
            <person name="Hauser L."/>
            <person name="Land M."/>
            <person name="Ivanova N."/>
            <person name="Richardson P."/>
            <person name="Cavicchioli R."/>
            <person name="DasSarma S."/>
            <person name="Woese C.R."/>
            <person name="Kyrpides N.C."/>
        </authorList>
    </citation>
    <scope>NUCLEOTIDE SEQUENCE [LARGE SCALE GENOMIC DNA]</scope>
    <source>
        <strain evidence="4">ATCC 49239 / DSM 5036 / JCM 8891 / ACAM 34</strain>
    </source>
</reference>
<dbReference type="HOGENOM" id="CLU_098519_0_0_2"/>
<feature type="transmembrane region" description="Helical" evidence="2">
    <location>
        <begin position="168"/>
        <end position="188"/>
    </location>
</feature>
<accession>B9LUA4</accession>
<dbReference type="eggNOG" id="arCOG04663">
    <property type="taxonomic scope" value="Archaea"/>
</dbReference>
<evidence type="ECO:0000256" key="2">
    <source>
        <dbReference type="SAM" id="Phobius"/>
    </source>
</evidence>
<dbReference type="EMBL" id="CP001365">
    <property type="protein sequence ID" value="ACM56261.1"/>
    <property type="molecule type" value="Genomic_DNA"/>
</dbReference>
<dbReference type="Proteomes" id="UP000000740">
    <property type="component" value="Chromosome 1"/>
</dbReference>
<keyword evidence="2" id="KW-1133">Transmembrane helix</keyword>
<feature type="region of interest" description="Disordered" evidence="1">
    <location>
        <begin position="1"/>
        <end position="41"/>
    </location>
</feature>
<feature type="transmembrane region" description="Helical" evidence="2">
    <location>
        <begin position="115"/>
        <end position="133"/>
    </location>
</feature>
<proteinExistence type="predicted"/>
<protein>
    <submittedName>
        <fullName evidence="3">Uncharacterized protein</fullName>
    </submittedName>
</protein>
<feature type="compositionally biased region" description="Basic and acidic residues" evidence="1">
    <location>
        <begin position="1"/>
        <end position="10"/>
    </location>
</feature>
<feature type="transmembrane region" description="Helical" evidence="2">
    <location>
        <begin position="90"/>
        <end position="108"/>
    </location>
</feature>
<name>B9LUA4_HALLT</name>
<evidence type="ECO:0000313" key="3">
    <source>
        <dbReference type="EMBL" id="ACM56261.1"/>
    </source>
</evidence>
<sequence length="246" mass="26614">MNGMDTDRGGPDAADGTEEPGEPGEPGDLNDGLTLPGPDPPADLVEGAVDEGWAMQLFRNGRTNALIAWAMVTVLAGVFVESLFDFDLLSMALIGSIAAVVVAPAVAARTPRAMLPWELLGLALLPILVRALLGGELGIFATYLAIAALALAITVDLHMFTTLRVTHWFAVVLVVMTTMATAAVWTILRWNADRMYDTAYLSTNEALMIEWIYVTLAGIVAGTLFDAYFRQRGVRLRRALQRVVRR</sequence>
<feature type="transmembrane region" description="Helical" evidence="2">
    <location>
        <begin position="139"/>
        <end position="161"/>
    </location>
</feature>
<dbReference type="AlphaFoldDB" id="B9LUA4"/>
<feature type="transmembrane region" description="Helical" evidence="2">
    <location>
        <begin position="65"/>
        <end position="84"/>
    </location>
</feature>
<evidence type="ECO:0000256" key="1">
    <source>
        <dbReference type="SAM" id="MobiDB-lite"/>
    </source>
</evidence>
<feature type="transmembrane region" description="Helical" evidence="2">
    <location>
        <begin position="208"/>
        <end position="229"/>
    </location>
</feature>
<keyword evidence="2" id="KW-0472">Membrane</keyword>
<organism evidence="3 4">
    <name type="scientific">Halorubrum lacusprofundi (strain ATCC 49239 / DSM 5036 / JCM 8891 / ACAM 34)</name>
    <dbReference type="NCBI Taxonomy" id="416348"/>
    <lineage>
        <taxon>Archaea</taxon>
        <taxon>Methanobacteriati</taxon>
        <taxon>Methanobacteriota</taxon>
        <taxon>Stenosarchaea group</taxon>
        <taxon>Halobacteria</taxon>
        <taxon>Halobacteriales</taxon>
        <taxon>Haloferacaceae</taxon>
        <taxon>Halorubrum</taxon>
    </lineage>
</organism>
<gene>
    <name evidence="3" type="ordered locus">Hlac_0659</name>
</gene>